<name>A0A919VHW6_9ACTN</name>
<reference evidence="2" key="1">
    <citation type="submission" date="2021-03" db="EMBL/GenBank/DDBJ databases">
        <title>Whole genome shotgun sequence of Actinoplanes auranticolor NBRC 12245.</title>
        <authorList>
            <person name="Komaki H."/>
            <person name="Tamura T."/>
        </authorList>
    </citation>
    <scope>NUCLEOTIDE SEQUENCE</scope>
    <source>
        <strain evidence="2">NBRC 12245</strain>
    </source>
</reference>
<feature type="transmembrane region" description="Helical" evidence="1">
    <location>
        <begin position="6"/>
        <end position="28"/>
    </location>
</feature>
<keyword evidence="3" id="KW-1185">Reference proteome</keyword>
<keyword evidence="1" id="KW-0472">Membrane</keyword>
<accession>A0A919VHW6</accession>
<proteinExistence type="predicted"/>
<organism evidence="2 3">
    <name type="scientific">Actinoplanes auranticolor</name>
    <dbReference type="NCBI Taxonomy" id="47988"/>
    <lineage>
        <taxon>Bacteria</taxon>
        <taxon>Bacillati</taxon>
        <taxon>Actinomycetota</taxon>
        <taxon>Actinomycetes</taxon>
        <taxon>Micromonosporales</taxon>
        <taxon>Micromonosporaceae</taxon>
        <taxon>Actinoplanes</taxon>
    </lineage>
</organism>
<feature type="transmembrane region" description="Helical" evidence="1">
    <location>
        <begin position="48"/>
        <end position="69"/>
    </location>
</feature>
<keyword evidence="1" id="KW-1133">Transmembrane helix</keyword>
<gene>
    <name evidence="2" type="ORF">Aau02nite_00500</name>
</gene>
<dbReference type="RefSeq" id="WP_212986219.1">
    <property type="nucleotide sequence ID" value="NZ_BAABEA010000029.1"/>
</dbReference>
<sequence>MGSRDVALGTLETAGAVVFVALGIVLLARVRRTPAGLTLAGREFGHPWLAGALVLVGAFGMAAGGVGHLRGGPAILQVLALAARTATVVLIVVLAVKTTRRR</sequence>
<evidence type="ECO:0000313" key="2">
    <source>
        <dbReference type="EMBL" id="GIM62893.1"/>
    </source>
</evidence>
<protein>
    <submittedName>
        <fullName evidence="2">Uncharacterized protein</fullName>
    </submittedName>
</protein>
<dbReference type="AlphaFoldDB" id="A0A919VHW6"/>
<evidence type="ECO:0000313" key="3">
    <source>
        <dbReference type="Proteomes" id="UP000681340"/>
    </source>
</evidence>
<comment type="caution">
    <text evidence="2">The sequence shown here is derived from an EMBL/GenBank/DDBJ whole genome shotgun (WGS) entry which is preliminary data.</text>
</comment>
<dbReference type="EMBL" id="BOQL01000001">
    <property type="protein sequence ID" value="GIM62893.1"/>
    <property type="molecule type" value="Genomic_DNA"/>
</dbReference>
<keyword evidence="1" id="KW-0812">Transmembrane</keyword>
<feature type="transmembrane region" description="Helical" evidence="1">
    <location>
        <begin position="75"/>
        <end position="96"/>
    </location>
</feature>
<evidence type="ECO:0000256" key="1">
    <source>
        <dbReference type="SAM" id="Phobius"/>
    </source>
</evidence>
<dbReference type="Proteomes" id="UP000681340">
    <property type="component" value="Unassembled WGS sequence"/>
</dbReference>